<dbReference type="EMBL" id="CACVBM020000832">
    <property type="protein sequence ID" value="CAA7023844.1"/>
    <property type="molecule type" value="Genomic_DNA"/>
</dbReference>
<dbReference type="AlphaFoldDB" id="A0A6D2I5S1"/>
<protein>
    <submittedName>
        <fullName evidence="2">Uncharacterized protein</fullName>
    </submittedName>
</protein>
<keyword evidence="3" id="KW-1185">Reference proteome</keyword>
<reference evidence="2" key="1">
    <citation type="submission" date="2020-01" db="EMBL/GenBank/DDBJ databases">
        <authorList>
            <person name="Mishra B."/>
        </authorList>
    </citation>
    <scope>NUCLEOTIDE SEQUENCE [LARGE SCALE GENOMIC DNA]</scope>
</reference>
<organism evidence="2 3">
    <name type="scientific">Microthlaspi erraticum</name>
    <dbReference type="NCBI Taxonomy" id="1685480"/>
    <lineage>
        <taxon>Eukaryota</taxon>
        <taxon>Viridiplantae</taxon>
        <taxon>Streptophyta</taxon>
        <taxon>Embryophyta</taxon>
        <taxon>Tracheophyta</taxon>
        <taxon>Spermatophyta</taxon>
        <taxon>Magnoliopsida</taxon>
        <taxon>eudicotyledons</taxon>
        <taxon>Gunneridae</taxon>
        <taxon>Pentapetalae</taxon>
        <taxon>rosids</taxon>
        <taxon>malvids</taxon>
        <taxon>Brassicales</taxon>
        <taxon>Brassicaceae</taxon>
        <taxon>Coluteocarpeae</taxon>
        <taxon>Microthlaspi</taxon>
    </lineage>
</organism>
<feature type="region of interest" description="Disordered" evidence="1">
    <location>
        <begin position="1"/>
        <end position="191"/>
    </location>
</feature>
<comment type="caution">
    <text evidence="2">The sequence shown here is derived from an EMBL/GenBank/DDBJ whole genome shotgun (WGS) entry which is preliminary data.</text>
</comment>
<feature type="compositionally biased region" description="Basic and acidic residues" evidence="1">
    <location>
        <begin position="88"/>
        <end position="97"/>
    </location>
</feature>
<feature type="compositionally biased region" description="Low complexity" evidence="1">
    <location>
        <begin position="42"/>
        <end position="55"/>
    </location>
</feature>
<gene>
    <name evidence="2" type="ORF">MERR_LOCUS11079</name>
</gene>
<evidence type="ECO:0000313" key="3">
    <source>
        <dbReference type="Proteomes" id="UP000467841"/>
    </source>
</evidence>
<sequence>MGFKKRTPIDIGDAVVASKLAPKKRRIESPKLRDSLSPPPQSSSVASQTRASSQVRTTLSSAAEKTPERVIVLDSPPSSDQDDEESRQDESASRQDDDLGTPQRDALPAQGEEFLTSRDDGPSFDQRRNGGPEEGGSSRRPGEDPFDDDEKMSLYSEAGGSVLESNPGAKDDVEVPKTEPGSCNPNVVKTW</sequence>
<feature type="compositionally biased region" description="Polar residues" evidence="1">
    <location>
        <begin position="181"/>
        <end position="191"/>
    </location>
</feature>
<feature type="compositionally biased region" description="Basic and acidic residues" evidence="1">
    <location>
        <begin position="115"/>
        <end position="143"/>
    </location>
</feature>
<accession>A0A6D2I5S1</accession>
<proteinExistence type="predicted"/>
<dbReference type="Proteomes" id="UP000467841">
    <property type="component" value="Unassembled WGS sequence"/>
</dbReference>
<evidence type="ECO:0000313" key="2">
    <source>
        <dbReference type="EMBL" id="CAA7023844.1"/>
    </source>
</evidence>
<name>A0A6D2I5S1_9BRAS</name>
<evidence type="ECO:0000256" key="1">
    <source>
        <dbReference type="SAM" id="MobiDB-lite"/>
    </source>
</evidence>